<dbReference type="EMBL" id="AWSD01000300">
    <property type="protein sequence ID" value="ERH16180.1"/>
    <property type="molecule type" value="Genomic_DNA"/>
</dbReference>
<dbReference type="HOGENOM" id="CLU_3131375_0_0_11"/>
<dbReference type="Proteomes" id="UP000016498">
    <property type="component" value="Unassembled WGS sequence"/>
</dbReference>
<feature type="region of interest" description="Disordered" evidence="1">
    <location>
        <begin position="1"/>
        <end position="49"/>
    </location>
</feature>
<sequence length="49" mass="5072">MGDSAFHGVAAGGDGPHALTNHPLRHSESLDRRLAEPPSARPGQGRISS</sequence>
<evidence type="ECO:0000256" key="1">
    <source>
        <dbReference type="SAM" id="MobiDB-lite"/>
    </source>
</evidence>
<comment type="caution">
    <text evidence="2">The sequence shown here is derived from an EMBL/GenBank/DDBJ whole genome shotgun (WGS) entry which is preliminary data.</text>
</comment>
<name>U1PID8_9ACTO</name>
<gene>
    <name evidence="2" type="ORF">HMPREF1549_02540</name>
</gene>
<feature type="compositionally biased region" description="Basic and acidic residues" evidence="1">
    <location>
        <begin position="25"/>
        <end position="35"/>
    </location>
</feature>
<evidence type="ECO:0000313" key="3">
    <source>
        <dbReference type="Proteomes" id="UP000016498"/>
    </source>
</evidence>
<organism evidence="2 3">
    <name type="scientific">Actinomyces johnsonii F0510</name>
    <dbReference type="NCBI Taxonomy" id="1227262"/>
    <lineage>
        <taxon>Bacteria</taxon>
        <taxon>Bacillati</taxon>
        <taxon>Actinomycetota</taxon>
        <taxon>Actinomycetes</taxon>
        <taxon>Actinomycetales</taxon>
        <taxon>Actinomycetaceae</taxon>
        <taxon>Actinomyces</taxon>
    </lineage>
</organism>
<evidence type="ECO:0000313" key="2">
    <source>
        <dbReference type="EMBL" id="ERH16180.1"/>
    </source>
</evidence>
<protein>
    <submittedName>
        <fullName evidence="2">Uncharacterized protein</fullName>
    </submittedName>
</protein>
<dbReference type="AlphaFoldDB" id="U1PID8"/>
<accession>U1PID8</accession>
<reference evidence="2 3" key="1">
    <citation type="submission" date="2013-06" db="EMBL/GenBank/DDBJ databases">
        <authorList>
            <person name="Weinstock G."/>
            <person name="Sodergren E."/>
            <person name="Lobos E.A."/>
            <person name="Fulton L."/>
            <person name="Fulton R."/>
            <person name="Courtney L."/>
            <person name="Fronick C."/>
            <person name="O'Laughlin M."/>
            <person name="Godfrey J."/>
            <person name="Wilson R.M."/>
            <person name="Miner T."/>
            <person name="Farmer C."/>
            <person name="Delehaunty K."/>
            <person name="Cordes M."/>
            <person name="Minx P."/>
            <person name="Tomlinson C."/>
            <person name="Chen J."/>
            <person name="Wollam A."/>
            <person name="Pepin K.H."/>
            <person name="Bhonagiri V."/>
            <person name="Zhang X."/>
            <person name="Warren W."/>
            <person name="Mitreva M."/>
            <person name="Mardis E.R."/>
            <person name="Wilson R.K."/>
        </authorList>
    </citation>
    <scope>NUCLEOTIDE SEQUENCE [LARGE SCALE GENOMIC DNA]</scope>
    <source>
        <strain evidence="2 3">F0510</strain>
    </source>
</reference>
<proteinExistence type="predicted"/>